<evidence type="ECO:0000313" key="11">
    <source>
        <dbReference type="Proteomes" id="UP000789524"/>
    </source>
</evidence>
<feature type="chain" id="PRO_5035341449" description="Metalloendopeptidase" evidence="7">
    <location>
        <begin position="25"/>
        <end position="672"/>
    </location>
</feature>
<feature type="signal peptide" evidence="7">
    <location>
        <begin position="1"/>
        <end position="24"/>
    </location>
</feature>
<keyword evidence="5 7" id="KW-0482">Metalloprotease</keyword>
<accession>A0A8J2W2A7</accession>
<feature type="compositionally biased region" description="Basic and acidic residues" evidence="8">
    <location>
        <begin position="507"/>
        <end position="523"/>
    </location>
</feature>
<feature type="compositionally biased region" description="Basic residues" evidence="8">
    <location>
        <begin position="613"/>
        <end position="655"/>
    </location>
</feature>
<evidence type="ECO:0000256" key="7">
    <source>
        <dbReference type="RuleBase" id="RU361183"/>
    </source>
</evidence>
<keyword evidence="7" id="KW-0732">Signal</keyword>
<dbReference type="Gene3D" id="3.40.390.10">
    <property type="entry name" value="Collagenase (Catalytic Domain)"/>
    <property type="match status" value="1"/>
</dbReference>
<dbReference type="GO" id="GO:0008270">
    <property type="term" value="F:zinc ion binding"/>
    <property type="evidence" value="ECO:0007669"/>
    <property type="project" value="InterPro"/>
</dbReference>
<comment type="cofactor">
    <cofactor evidence="7">
        <name>Zn(2+)</name>
        <dbReference type="ChEBI" id="CHEBI:29105"/>
    </cofactor>
    <text evidence="7">Binds 1 zinc ion per subunit.</text>
</comment>
<dbReference type="PANTHER" id="PTHR10127">
    <property type="entry name" value="DISCOIDIN, CUB, EGF, LAMININ , AND ZINC METALLOPROTEASE DOMAIN CONTAINING"/>
    <property type="match status" value="1"/>
</dbReference>
<reference evidence="10" key="1">
    <citation type="submission" date="2021-09" db="EMBL/GenBank/DDBJ databases">
        <authorList>
            <person name="Martin H S."/>
        </authorList>
    </citation>
    <scope>NUCLEOTIDE SEQUENCE</scope>
</reference>
<evidence type="ECO:0000256" key="1">
    <source>
        <dbReference type="ARBA" id="ARBA00022670"/>
    </source>
</evidence>
<evidence type="ECO:0000256" key="8">
    <source>
        <dbReference type="SAM" id="MobiDB-lite"/>
    </source>
</evidence>
<feature type="region of interest" description="Disordered" evidence="8">
    <location>
        <begin position="482"/>
        <end position="672"/>
    </location>
</feature>
<dbReference type="OrthoDB" id="291007at2759"/>
<dbReference type="InterPro" id="IPR006026">
    <property type="entry name" value="Peptidase_Metallo"/>
</dbReference>
<feature type="compositionally biased region" description="Basic and acidic residues" evidence="8">
    <location>
        <begin position="317"/>
        <end position="332"/>
    </location>
</feature>
<comment type="caution">
    <text evidence="6">Lacks conserved residue(s) required for the propagation of feature annotation.</text>
</comment>
<evidence type="ECO:0000313" key="10">
    <source>
        <dbReference type="EMBL" id="CAG9567464.1"/>
    </source>
</evidence>
<name>A0A8J2W2A7_9NEOP</name>
<feature type="compositionally biased region" description="Basic and acidic residues" evidence="8">
    <location>
        <begin position="600"/>
        <end position="609"/>
    </location>
</feature>
<dbReference type="Pfam" id="PF01400">
    <property type="entry name" value="Astacin"/>
    <property type="match status" value="1"/>
</dbReference>
<evidence type="ECO:0000256" key="4">
    <source>
        <dbReference type="ARBA" id="ARBA00022833"/>
    </source>
</evidence>
<keyword evidence="2 7" id="KW-0479">Metal-binding</keyword>
<feature type="compositionally biased region" description="Basic and acidic residues" evidence="8">
    <location>
        <begin position="440"/>
        <end position="469"/>
    </location>
</feature>
<dbReference type="PANTHER" id="PTHR10127:SF780">
    <property type="entry name" value="METALLOENDOPEPTIDASE"/>
    <property type="match status" value="1"/>
</dbReference>
<dbReference type="GO" id="GO:0006508">
    <property type="term" value="P:proteolysis"/>
    <property type="evidence" value="ECO:0007669"/>
    <property type="project" value="UniProtKB-KW"/>
</dbReference>
<feature type="compositionally biased region" description="Basic residues" evidence="8">
    <location>
        <begin position="588"/>
        <end position="599"/>
    </location>
</feature>
<evidence type="ECO:0000256" key="2">
    <source>
        <dbReference type="ARBA" id="ARBA00022723"/>
    </source>
</evidence>
<dbReference type="EMBL" id="CAKASE010000058">
    <property type="protein sequence ID" value="CAG9567464.1"/>
    <property type="molecule type" value="Genomic_DNA"/>
</dbReference>
<sequence>MLKNDNLRLISLALCLFYTNGVIASTIKPDILESLDQIRGLELTEKDIRRYHIWEQGMVPYYIDDYSFDKVLRDRIRFYLDQLNKATGLHFMEVPQPPEGDEHRWVFFLNRKGQLGCADVAYNNYTSKGVQRVVLGYDCLTPEDLDEIILSLVGVPPQHNAPDRDDYVTVNWDNILPDKRYLFEKFKADEWAFGKLKYDFTSAGHFRTHKYTSNGGETITPKNIEHYMEGRKGLSPIDIKKIRMFYNNISFKVKKPMQVPECSKLFVPGKNFSKVRVSSEKPDIICDSENASNHECHKNKGKKKDNGDDDIEDINNDDEKNNTDVKDEKNETLEINQNEENATNDNDNKSDENNDKQDSKVKKESTEEKKMHSIDKKSPNSKEKALLLVKYHEIEKIKSPKPGKKQVKDPKSLSSKDKKLLMSKYKTIQKIQNPQTAEMKSSEDENTKHSKKLKGETDENKSVNSEEKNFLLAKYKSIKKDKYAESHKKLSKPLTSDDEDNKHSKKLKGETDENKSVNSEEKNFLLAKYKSIKNDKHTESHKINSKPLTKKLKGETDENKSVNSEEQIFLMSKHKSLKKNKYAENTKNSKKFKGKKLHSKTLDSEEKFFLSHKNNKVRQIKPSKTHKTPKHKKSQKDNKKKLKGSHSTKLQRKILAKSDYETGEENVNFHFQ</sequence>
<dbReference type="EC" id="3.4.24.-" evidence="7"/>
<keyword evidence="4 7" id="KW-0862">Zinc</keyword>
<dbReference type="AlphaFoldDB" id="A0A8J2W2A7"/>
<dbReference type="SUPFAM" id="SSF55486">
    <property type="entry name" value="Metalloproteases ('zincins'), catalytic domain"/>
    <property type="match status" value="1"/>
</dbReference>
<dbReference type="Proteomes" id="UP000789524">
    <property type="component" value="Unassembled WGS sequence"/>
</dbReference>
<evidence type="ECO:0000259" key="9">
    <source>
        <dbReference type="PROSITE" id="PS51864"/>
    </source>
</evidence>
<dbReference type="InterPro" id="IPR001506">
    <property type="entry name" value="Peptidase_M12A"/>
</dbReference>
<dbReference type="PROSITE" id="PS51864">
    <property type="entry name" value="ASTACIN"/>
    <property type="match status" value="1"/>
</dbReference>
<evidence type="ECO:0000256" key="5">
    <source>
        <dbReference type="ARBA" id="ARBA00023049"/>
    </source>
</evidence>
<organism evidence="10 11">
    <name type="scientific">Danaus chrysippus</name>
    <name type="common">African queen</name>
    <dbReference type="NCBI Taxonomy" id="151541"/>
    <lineage>
        <taxon>Eukaryota</taxon>
        <taxon>Metazoa</taxon>
        <taxon>Ecdysozoa</taxon>
        <taxon>Arthropoda</taxon>
        <taxon>Hexapoda</taxon>
        <taxon>Insecta</taxon>
        <taxon>Pterygota</taxon>
        <taxon>Neoptera</taxon>
        <taxon>Endopterygota</taxon>
        <taxon>Lepidoptera</taxon>
        <taxon>Glossata</taxon>
        <taxon>Ditrysia</taxon>
        <taxon>Papilionoidea</taxon>
        <taxon>Nymphalidae</taxon>
        <taxon>Danainae</taxon>
        <taxon>Danaini</taxon>
        <taxon>Danaina</taxon>
        <taxon>Danaus</taxon>
        <taxon>Anosia</taxon>
    </lineage>
</organism>
<keyword evidence="11" id="KW-1185">Reference proteome</keyword>
<feature type="compositionally biased region" description="Polar residues" evidence="8">
    <location>
        <begin position="333"/>
        <end position="343"/>
    </location>
</feature>
<keyword evidence="3 7" id="KW-0378">Hydrolase</keyword>
<feature type="compositionally biased region" description="Basic and acidic residues" evidence="8">
    <location>
        <begin position="532"/>
        <end position="542"/>
    </location>
</feature>
<dbReference type="SMART" id="SM00235">
    <property type="entry name" value="ZnMc"/>
    <property type="match status" value="1"/>
</dbReference>
<feature type="compositionally biased region" description="Basic and acidic residues" evidence="8">
    <location>
        <begin position="346"/>
        <end position="398"/>
    </location>
</feature>
<feature type="compositionally biased region" description="Basic and acidic residues" evidence="8">
    <location>
        <begin position="406"/>
        <end position="420"/>
    </location>
</feature>
<protein>
    <recommendedName>
        <fullName evidence="7">Metalloendopeptidase</fullName>
        <ecNumber evidence="7">3.4.24.-</ecNumber>
    </recommendedName>
</protein>
<gene>
    <name evidence="10" type="ORF">DCHRY22_LOCUS7720</name>
</gene>
<evidence type="ECO:0000256" key="3">
    <source>
        <dbReference type="ARBA" id="ARBA00022801"/>
    </source>
</evidence>
<feature type="compositionally biased region" description="Acidic residues" evidence="8">
    <location>
        <begin position="307"/>
        <end position="316"/>
    </location>
</feature>
<dbReference type="GO" id="GO:0004222">
    <property type="term" value="F:metalloendopeptidase activity"/>
    <property type="evidence" value="ECO:0007669"/>
    <property type="project" value="UniProtKB-UniRule"/>
</dbReference>
<evidence type="ECO:0000256" key="6">
    <source>
        <dbReference type="PROSITE-ProRule" id="PRU01211"/>
    </source>
</evidence>
<feature type="compositionally biased region" description="Polar residues" evidence="8">
    <location>
        <begin position="429"/>
        <end position="439"/>
    </location>
</feature>
<dbReference type="InterPro" id="IPR024079">
    <property type="entry name" value="MetalloPept_cat_dom_sf"/>
</dbReference>
<comment type="caution">
    <text evidence="10">The sequence shown here is derived from an EMBL/GenBank/DDBJ whole genome shotgun (WGS) entry which is preliminary data.</text>
</comment>
<keyword evidence="1 7" id="KW-0645">Protease</keyword>
<proteinExistence type="predicted"/>
<feature type="disulfide bond" evidence="6">
    <location>
        <begin position="117"/>
        <end position="139"/>
    </location>
</feature>
<feature type="region of interest" description="Disordered" evidence="8">
    <location>
        <begin position="291"/>
        <end position="470"/>
    </location>
</feature>
<keyword evidence="6" id="KW-1015">Disulfide bond</keyword>
<feature type="domain" description="Peptidase M12A" evidence="9">
    <location>
        <begin position="46"/>
        <end position="250"/>
    </location>
</feature>
<dbReference type="PRINTS" id="PR00480">
    <property type="entry name" value="ASTACIN"/>
</dbReference>